<organism evidence="2 3">
    <name type="scientific">Trichinella pseudospiralis</name>
    <name type="common">Parasitic roundworm</name>
    <dbReference type="NCBI Taxonomy" id="6337"/>
    <lineage>
        <taxon>Eukaryota</taxon>
        <taxon>Metazoa</taxon>
        <taxon>Ecdysozoa</taxon>
        <taxon>Nematoda</taxon>
        <taxon>Enoplea</taxon>
        <taxon>Dorylaimia</taxon>
        <taxon>Trichinellida</taxon>
        <taxon>Trichinellidae</taxon>
        <taxon>Trichinella</taxon>
    </lineage>
</organism>
<dbReference type="AlphaFoldDB" id="A0A0V1K002"/>
<sequence>MKRSTNQIHSSCSQTQLRQCHFDAEYCLFENVQLILTNFRIRSRKAPQFKQNKNSEMFLQILLHRNQICIQLRIGVKTKDVHQFLVQRTWTELTEFFLQKTKRKKPKLPYEELDMKIGGGVRSVRKSCGRCDIVVGLCLRLFNKVYTHCCCFVVAMPSLKREAERRGKAAANTGPSTNSEGRANSLAEETDEPARGSGSLHLIISITIIRECQHDELEVVAGDGQVKWFSTLSFVDSPSIVHLVPVITED</sequence>
<feature type="region of interest" description="Disordered" evidence="1">
    <location>
        <begin position="166"/>
        <end position="195"/>
    </location>
</feature>
<reference evidence="2 3" key="1">
    <citation type="submission" date="2015-01" db="EMBL/GenBank/DDBJ databases">
        <title>Evolution of Trichinella species and genotypes.</title>
        <authorList>
            <person name="Korhonen P.K."/>
            <person name="Edoardo P."/>
            <person name="Giuseppe L.R."/>
            <person name="Gasser R.B."/>
        </authorList>
    </citation>
    <scope>NUCLEOTIDE SEQUENCE [LARGE SCALE GENOMIC DNA]</scope>
    <source>
        <strain evidence="2">ISS176</strain>
    </source>
</reference>
<feature type="compositionally biased region" description="Polar residues" evidence="1">
    <location>
        <begin position="173"/>
        <end position="182"/>
    </location>
</feature>
<dbReference type="EMBL" id="JYDV01000026">
    <property type="protein sequence ID" value="KRZ40554.1"/>
    <property type="molecule type" value="Genomic_DNA"/>
</dbReference>
<accession>A0A0V1K002</accession>
<evidence type="ECO:0000256" key="1">
    <source>
        <dbReference type="SAM" id="MobiDB-lite"/>
    </source>
</evidence>
<comment type="caution">
    <text evidence="2">The sequence shown here is derived from an EMBL/GenBank/DDBJ whole genome shotgun (WGS) entry which is preliminary data.</text>
</comment>
<name>A0A0V1K002_TRIPS</name>
<proteinExistence type="predicted"/>
<protein>
    <submittedName>
        <fullName evidence="2">Uncharacterized protein</fullName>
    </submittedName>
</protein>
<evidence type="ECO:0000313" key="2">
    <source>
        <dbReference type="EMBL" id="KRZ40554.1"/>
    </source>
</evidence>
<gene>
    <name evidence="2" type="ORF">T4C_4730</name>
</gene>
<dbReference type="Proteomes" id="UP000054826">
    <property type="component" value="Unassembled WGS sequence"/>
</dbReference>
<evidence type="ECO:0000313" key="3">
    <source>
        <dbReference type="Proteomes" id="UP000054826"/>
    </source>
</evidence>